<accession>A0A955HWV6</accession>
<comment type="caution">
    <text evidence="1">The sequence shown here is derived from an EMBL/GenBank/DDBJ whole genome shotgun (WGS) entry which is preliminary data.</text>
</comment>
<dbReference type="Pfam" id="PF10008">
    <property type="entry name" value="DUF2251"/>
    <property type="match status" value="1"/>
</dbReference>
<evidence type="ECO:0000313" key="1">
    <source>
        <dbReference type="EMBL" id="MCA9374860.1"/>
    </source>
</evidence>
<reference evidence="1" key="2">
    <citation type="journal article" date="2021" name="Microbiome">
        <title>Successional dynamics and alternative stable states in a saline activated sludge microbial community over 9 years.</title>
        <authorList>
            <person name="Wang Y."/>
            <person name="Ye J."/>
            <person name="Ju F."/>
            <person name="Liu L."/>
            <person name="Boyd J.A."/>
            <person name="Deng Y."/>
            <person name="Parks D.H."/>
            <person name="Jiang X."/>
            <person name="Yin X."/>
            <person name="Woodcroft B.J."/>
            <person name="Tyson G.W."/>
            <person name="Hugenholtz P."/>
            <person name="Polz M.F."/>
            <person name="Zhang T."/>
        </authorList>
    </citation>
    <scope>NUCLEOTIDE SEQUENCE</scope>
    <source>
        <strain evidence="1">HKST-UBA16</strain>
    </source>
</reference>
<evidence type="ECO:0000313" key="2">
    <source>
        <dbReference type="Proteomes" id="UP000748332"/>
    </source>
</evidence>
<proteinExistence type="predicted"/>
<dbReference type="Proteomes" id="UP000748332">
    <property type="component" value="Unassembled WGS sequence"/>
</dbReference>
<protein>
    <submittedName>
        <fullName evidence="1">DUF2251 domain-containing protein</fullName>
    </submittedName>
</protein>
<reference evidence="1" key="1">
    <citation type="submission" date="2020-04" db="EMBL/GenBank/DDBJ databases">
        <authorList>
            <person name="Zhang T."/>
        </authorList>
    </citation>
    <scope>NUCLEOTIDE SEQUENCE</scope>
    <source>
        <strain evidence="1">HKST-UBA16</strain>
    </source>
</reference>
<dbReference type="EMBL" id="JAGQLM010000033">
    <property type="protein sequence ID" value="MCA9374860.1"/>
    <property type="molecule type" value="Genomic_DNA"/>
</dbReference>
<name>A0A955HWV6_9BACT</name>
<organism evidence="1 2">
    <name type="scientific">Candidatus Dojkabacteria bacterium</name>
    <dbReference type="NCBI Taxonomy" id="2099670"/>
    <lineage>
        <taxon>Bacteria</taxon>
        <taxon>Candidatus Dojkabacteria</taxon>
    </lineage>
</organism>
<dbReference type="AlphaFoldDB" id="A0A955HWV6"/>
<sequence>MSRGEFLVGNILLDSTIQDQPYYAVFEDDGDTGYFYVCDHRHPEQPVIDALHIYDVQSVSDKEKTSLFEIMWSTDNLKTALFINGRCHAIFDFAKMEGRCRSNFPNSQYRRDWSDELISP</sequence>
<gene>
    <name evidence="1" type="ORF">KC622_00860</name>
</gene>
<dbReference type="InterPro" id="IPR014449">
    <property type="entry name" value="UCP007050_HI0931"/>
</dbReference>